<gene>
    <name evidence="1" type="ORF">ANCCAN_01713</name>
</gene>
<name>A0A368HA93_ANCCA</name>
<proteinExistence type="predicted"/>
<reference evidence="1 2" key="1">
    <citation type="submission" date="2014-10" db="EMBL/GenBank/DDBJ databases">
        <title>Draft genome of the hookworm Ancylostoma caninum.</title>
        <authorList>
            <person name="Mitreva M."/>
        </authorList>
    </citation>
    <scope>NUCLEOTIDE SEQUENCE [LARGE SCALE GENOMIC DNA]</scope>
    <source>
        <strain evidence="1 2">Baltimore</strain>
    </source>
</reference>
<dbReference type="Proteomes" id="UP000252519">
    <property type="component" value="Unassembled WGS sequence"/>
</dbReference>
<sequence>MEITEEQVEERDCGALFAPTQQIRSGQSICKQPLGEKPLRRCVLKRYESLTKRNQYNIIKSIVPCL</sequence>
<dbReference type="AlphaFoldDB" id="A0A368HA93"/>
<evidence type="ECO:0000313" key="1">
    <source>
        <dbReference type="EMBL" id="RCN52280.1"/>
    </source>
</evidence>
<comment type="caution">
    <text evidence="1">The sequence shown here is derived from an EMBL/GenBank/DDBJ whole genome shotgun (WGS) entry which is preliminary data.</text>
</comment>
<evidence type="ECO:0000313" key="2">
    <source>
        <dbReference type="Proteomes" id="UP000252519"/>
    </source>
</evidence>
<keyword evidence="2" id="KW-1185">Reference proteome</keyword>
<protein>
    <submittedName>
        <fullName evidence="1">Uncharacterized protein</fullName>
    </submittedName>
</protein>
<dbReference type="EMBL" id="JOJR01000008">
    <property type="protein sequence ID" value="RCN52280.1"/>
    <property type="molecule type" value="Genomic_DNA"/>
</dbReference>
<organism evidence="1 2">
    <name type="scientific">Ancylostoma caninum</name>
    <name type="common">Dog hookworm</name>
    <dbReference type="NCBI Taxonomy" id="29170"/>
    <lineage>
        <taxon>Eukaryota</taxon>
        <taxon>Metazoa</taxon>
        <taxon>Ecdysozoa</taxon>
        <taxon>Nematoda</taxon>
        <taxon>Chromadorea</taxon>
        <taxon>Rhabditida</taxon>
        <taxon>Rhabditina</taxon>
        <taxon>Rhabditomorpha</taxon>
        <taxon>Strongyloidea</taxon>
        <taxon>Ancylostomatidae</taxon>
        <taxon>Ancylostomatinae</taxon>
        <taxon>Ancylostoma</taxon>
    </lineage>
</organism>
<accession>A0A368HA93</accession>